<evidence type="ECO:0000256" key="1">
    <source>
        <dbReference type="SAM" id="Phobius"/>
    </source>
</evidence>
<protein>
    <recommendedName>
        <fullName evidence="4">PEP-CTERM protein-sorting domain-containing protein</fullName>
    </recommendedName>
</protein>
<accession>A0ABY1LIS1</accession>
<keyword evidence="1" id="KW-0472">Membrane</keyword>
<keyword evidence="3" id="KW-1185">Reference proteome</keyword>
<keyword evidence="1" id="KW-0812">Transmembrane</keyword>
<gene>
    <name evidence="2" type="ORF">SAMN06295973_1140</name>
</gene>
<feature type="transmembrane region" description="Helical" evidence="1">
    <location>
        <begin position="47"/>
        <end position="67"/>
    </location>
</feature>
<dbReference type="EMBL" id="FUZO01000001">
    <property type="protein sequence ID" value="SKC45994.1"/>
    <property type="molecule type" value="Genomic_DNA"/>
</dbReference>
<evidence type="ECO:0000313" key="2">
    <source>
        <dbReference type="EMBL" id="SKC45994.1"/>
    </source>
</evidence>
<feature type="transmembrane region" description="Helical" evidence="1">
    <location>
        <begin position="12"/>
        <end position="41"/>
    </location>
</feature>
<comment type="caution">
    <text evidence="2">The sequence shown here is derived from an EMBL/GenBank/DDBJ whole genome shotgun (WGS) entry which is preliminary data.</text>
</comment>
<dbReference type="RefSeq" id="WP_079705087.1">
    <property type="nucleotide sequence ID" value="NZ_FUZO01000001.1"/>
</dbReference>
<organism evidence="2 3">
    <name type="scientific">Plantibacter cousiniae</name>
    <name type="common">nom. nud.</name>
    <dbReference type="NCBI Taxonomy" id="199709"/>
    <lineage>
        <taxon>Bacteria</taxon>
        <taxon>Bacillati</taxon>
        <taxon>Actinomycetota</taxon>
        <taxon>Actinomycetes</taxon>
        <taxon>Micrococcales</taxon>
        <taxon>Microbacteriaceae</taxon>
        <taxon>Plantibacter</taxon>
    </lineage>
</organism>
<proteinExistence type="predicted"/>
<evidence type="ECO:0008006" key="4">
    <source>
        <dbReference type="Google" id="ProtNLM"/>
    </source>
</evidence>
<keyword evidence="1" id="KW-1133">Transmembrane helix</keyword>
<name>A0ABY1LIS1_9MICO</name>
<sequence>MTSSTTSTARPALIDPVVMSAMTGAGVGLGFAVALVVAALLGIPFGLPLAIALPSSMLLAVGAAVLITRRRNRVG</sequence>
<reference evidence="2 3" key="1">
    <citation type="submission" date="2017-02" db="EMBL/GenBank/DDBJ databases">
        <authorList>
            <person name="Varghese N."/>
            <person name="Submissions S."/>
        </authorList>
    </citation>
    <scope>NUCLEOTIDE SEQUENCE [LARGE SCALE GENOMIC DNA]</scope>
    <source>
        <strain evidence="2 3">VKM Ac-1787</strain>
    </source>
</reference>
<dbReference type="Proteomes" id="UP000190827">
    <property type="component" value="Unassembled WGS sequence"/>
</dbReference>
<evidence type="ECO:0000313" key="3">
    <source>
        <dbReference type="Proteomes" id="UP000190827"/>
    </source>
</evidence>